<gene>
    <name evidence="2" type="ORF">FKZ59_00965</name>
</gene>
<feature type="chain" id="PRO_5038644561" evidence="1">
    <location>
        <begin position="22"/>
        <end position="64"/>
    </location>
</feature>
<keyword evidence="1" id="KW-0732">Signal</keyword>
<accession>A0A540V6G2</accession>
<dbReference type="AlphaFoldDB" id="A0A540V6G2"/>
<dbReference type="OrthoDB" id="9814427at2"/>
<evidence type="ECO:0000313" key="2">
    <source>
        <dbReference type="EMBL" id="TQE92311.1"/>
    </source>
</evidence>
<dbReference type="EMBL" id="VIGD01000001">
    <property type="protein sequence ID" value="TQE92311.1"/>
    <property type="molecule type" value="Genomic_DNA"/>
</dbReference>
<organism evidence="2 3">
    <name type="scientific">Ureibacillus terrenus</name>
    <dbReference type="NCBI Taxonomy" id="118246"/>
    <lineage>
        <taxon>Bacteria</taxon>
        <taxon>Bacillati</taxon>
        <taxon>Bacillota</taxon>
        <taxon>Bacilli</taxon>
        <taxon>Bacillales</taxon>
        <taxon>Caryophanaceae</taxon>
        <taxon>Ureibacillus</taxon>
    </lineage>
</organism>
<dbReference type="RefSeq" id="WP_141600863.1">
    <property type="nucleotide sequence ID" value="NZ_VIGD01000001.1"/>
</dbReference>
<feature type="signal peptide" evidence="1">
    <location>
        <begin position="1"/>
        <end position="21"/>
    </location>
</feature>
<comment type="caution">
    <text evidence="2">The sequence shown here is derived from an EMBL/GenBank/DDBJ whole genome shotgun (WGS) entry which is preliminary data.</text>
</comment>
<reference evidence="2 3" key="1">
    <citation type="submission" date="2019-06" db="EMBL/GenBank/DDBJ databases">
        <title>Genome sequence of Ureibacillus terrenus.</title>
        <authorList>
            <person name="Maclea K.S."/>
            <person name="Simoes M."/>
        </authorList>
    </citation>
    <scope>NUCLEOTIDE SEQUENCE [LARGE SCALE GENOMIC DNA]</scope>
    <source>
        <strain evidence="2 3">ATCC BAA-384</strain>
    </source>
</reference>
<proteinExistence type="predicted"/>
<keyword evidence="3" id="KW-1185">Reference proteome</keyword>
<name>A0A540V6G2_9BACL</name>
<protein>
    <submittedName>
        <fullName evidence="2">Uncharacterized protein</fullName>
    </submittedName>
</protein>
<dbReference type="PROSITE" id="PS51257">
    <property type="entry name" value="PROKAR_LIPOPROTEIN"/>
    <property type="match status" value="1"/>
</dbReference>
<evidence type="ECO:0000313" key="3">
    <source>
        <dbReference type="Proteomes" id="UP000315753"/>
    </source>
</evidence>
<dbReference type="Proteomes" id="UP000315753">
    <property type="component" value="Unassembled WGS sequence"/>
</dbReference>
<evidence type="ECO:0000256" key="1">
    <source>
        <dbReference type="SAM" id="SignalP"/>
    </source>
</evidence>
<sequence>MKKIKLFFFVVIALLTMSACSMDSSLEQKDGNKGTKEGSFKIGFSISTVNNPLWKSLYRWSLNW</sequence>